<name>A0A1E5G224_9FIRM</name>
<dbReference type="Proteomes" id="UP000094296">
    <property type="component" value="Unassembled WGS sequence"/>
</dbReference>
<protein>
    <recommendedName>
        <fullName evidence="4">AtpZ/AtpI family protein</fullName>
    </recommendedName>
</protein>
<evidence type="ECO:0000313" key="2">
    <source>
        <dbReference type="EMBL" id="OEF96876.1"/>
    </source>
</evidence>
<dbReference type="EMBL" id="MIJE01000030">
    <property type="protein sequence ID" value="OEF96876.1"/>
    <property type="molecule type" value="Genomic_DNA"/>
</dbReference>
<keyword evidence="3" id="KW-1185">Reference proteome</keyword>
<keyword evidence="1" id="KW-0812">Transmembrane</keyword>
<dbReference type="STRING" id="766136.BHF68_06815"/>
<evidence type="ECO:0000313" key="3">
    <source>
        <dbReference type="Proteomes" id="UP000094296"/>
    </source>
</evidence>
<comment type="caution">
    <text evidence="2">The sequence shown here is derived from an EMBL/GenBank/DDBJ whole genome shotgun (WGS) entry which is preliminary data.</text>
</comment>
<keyword evidence="1" id="KW-1133">Transmembrane helix</keyword>
<dbReference type="AlphaFoldDB" id="A0A1E5G224"/>
<accession>A0A1E5G224</accession>
<keyword evidence="1" id="KW-0472">Membrane</keyword>
<reference evidence="2 3" key="1">
    <citation type="submission" date="2016-09" db="EMBL/GenBank/DDBJ databases">
        <title>Draft genome sequence for the type strain of Desulfuribacillus alkaliarsenatis AHT28, an obligately anaerobic, sulfidogenic bacterium isolated from Russian soda lake sediments.</title>
        <authorList>
            <person name="Abin C.A."/>
            <person name="Hollibaugh J.T."/>
        </authorList>
    </citation>
    <scope>NUCLEOTIDE SEQUENCE [LARGE SCALE GENOMIC DNA]</scope>
    <source>
        <strain evidence="2 3">AHT28</strain>
    </source>
</reference>
<sequence length="70" mass="7238">MSLDKTPLKAIVLVTSIGIQFAAAIVIGVLIGSYLDGRFGTGQLFMVMGVFLGLAAGLLGAAKLIKPFLE</sequence>
<organism evidence="2 3">
    <name type="scientific">Desulfuribacillus alkaliarsenatis</name>
    <dbReference type="NCBI Taxonomy" id="766136"/>
    <lineage>
        <taxon>Bacteria</taxon>
        <taxon>Bacillati</taxon>
        <taxon>Bacillota</taxon>
        <taxon>Desulfuribacillia</taxon>
        <taxon>Desulfuribacillales</taxon>
        <taxon>Desulfuribacillaceae</taxon>
        <taxon>Desulfuribacillus</taxon>
    </lineage>
</organism>
<dbReference type="InterPro" id="IPR032820">
    <property type="entry name" value="ATPase_put"/>
</dbReference>
<feature type="transmembrane region" description="Helical" evidence="1">
    <location>
        <begin position="12"/>
        <end position="32"/>
    </location>
</feature>
<evidence type="ECO:0008006" key="4">
    <source>
        <dbReference type="Google" id="ProtNLM"/>
    </source>
</evidence>
<proteinExistence type="predicted"/>
<evidence type="ECO:0000256" key="1">
    <source>
        <dbReference type="SAM" id="Phobius"/>
    </source>
</evidence>
<gene>
    <name evidence="2" type="ORF">BHF68_06815</name>
</gene>
<feature type="transmembrane region" description="Helical" evidence="1">
    <location>
        <begin position="44"/>
        <end position="65"/>
    </location>
</feature>
<dbReference type="Pfam" id="PF09527">
    <property type="entry name" value="ATPase_gene1"/>
    <property type="match status" value="1"/>
</dbReference>